<feature type="non-terminal residue" evidence="2">
    <location>
        <position position="23"/>
    </location>
</feature>
<dbReference type="AlphaFoldDB" id="A0A6J4TZY5"/>
<proteinExistence type="predicted"/>
<accession>A0A6J4TZY5</accession>
<reference evidence="2" key="1">
    <citation type="submission" date="2020-02" db="EMBL/GenBank/DDBJ databases">
        <authorList>
            <person name="Meier V. D."/>
        </authorList>
    </citation>
    <scope>NUCLEOTIDE SEQUENCE</scope>
    <source>
        <strain evidence="2">AVDCRST_MAG30</strain>
    </source>
</reference>
<sequence length="23" mass="2595">RAARAGRSARHPARQRRRVPVGL</sequence>
<protein>
    <submittedName>
        <fullName evidence="2">Uncharacterized protein</fullName>
    </submittedName>
</protein>
<gene>
    <name evidence="2" type="ORF">AVDCRST_MAG30-4135</name>
</gene>
<feature type="non-terminal residue" evidence="2">
    <location>
        <position position="1"/>
    </location>
</feature>
<dbReference type="EMBL" id="CADCVS010000541">
    <property type="protein sequence ID" value="CAA9534948.1"/>
    <property type="molecule type" value="Genomic_DNA"/>
</dbReference>
<feature type="region of interest" description="Disordered" evidence="1">
    <location>
        <begin position="1"/>
        <end position="23"/>
    </location>
</feature>
<name>A0A6J4TZY5_9ACTN</name>
<evidence type="ECO:0000313" key="2">
    <source>
        <dbReference type="EMBL" id="CAA9534948.1"/>
    </source>
</evidence>
<organism evidence="2">
    <name type="scientific">uncultured Solirubrobacteraceae bacterium</name>
    <dbReference type="NCBI Taxonomy" id="1162706"/>
    <lineage>
        <taxon>Bacteria</taxon>
        <taxon>Bacillati</taxon>
        <taxon>Actinomycetota</taxon>
        <taxon>Thermoleophilia</taxon>
        <taxon>Solirubrobacterales</taxon>
        <taxon>Solirubrobacteraceae</taxon>
        <taxon>environmental samples</taxon>
    </lineage>
</organism>
<evidence type="ECO:0000256" key="1">
    <source>
        <dbReference type="SAM" id="MobiDB-lite"/>
    </source>
</evidence>